<dbReference type="Proteomes" id="UP000019484">
    <property type="component" value="Unassembled WGS sequence"/>
</dbReference>
<keyword evidence="2" id="KW-1133">Transmembrane helix</keyword>
<dbReference type="GO" id="GO:0016020">
    <property type="term" value="C:membrane"/>
    <property type="evidence" value="ECO:0007669"/>
    <property type="project" value="TreeGrafter"/>
</dbReference>
<keyword evidence="2" id="KW-0472">Membrane</keyword>
<feature type="domain" description="DUF3533" evidence="3">
    <location>
        <begin position="84"/>
        <end position="480"/>
    </location>
</feature>
<dbReference type="AlphaFoldDB" id="W9YM98"/>
<dbReference type="InterPro" id="IPR022703">
    <property type="entry name" value="DUF3533"/>
</dbReference>
<dbReference type="OrthoDB" id="2140105at2759"/>
<evidence type="ECO:0000313" key="4">
    <source>
        <dbReference type="EMBL" id="EXJ90810.1"/>
    </source>
</evidence>
<feature type="transmembrane region" description="Helical" evidence="2">
    <location>
        <begin position="411"/>
        <end position="431"/>
    </location>
</feature>
<feature type="transmembrane region" description="Helical" evidence="2">
    <location>
        <begin position="289"/>
        <end position="309"/>
    </location>
</feature>
<dbReference type="RefSeq" id="XP_007723004.1">
    <property type="nucleotide sequence ID" value="XM_007724814.1"/>
</dbReference>
<proteinExistence type="predicted"/>
<feature type="compositionally biased region" description="Basic and acidic residues" evidence="1">
    <location>
        <begin position="15"/>
        <end position="38"/>
    </location>
</feature>
<evidence type="ECO:0000313" key="5">
    <source>
        <dbReference type="Proteomes" id="UP000019484"/>
    </source>
</evidence>
<dbReference type="InterPro" id="IPR053001">
    <property type="entry name" value="MNNG_permease-like"/>
</dbReference>
<dbReference type="STRING" id="1182541.W9YM98"/>
<evidence type="ECO:0000256" key="1">
    <source>
        <dbReference type="SAM" id="MobiDB-lite"/>
    </source>
</evidence>
<organism evidence="4 5">
    <name type="scientific">Capronia coronata CBS 617.96</name>
    <dbReference type="NCBI Taxonomy" id="1182541"/>
    <lineage>
        <taxon>Eukaryota</taxon>
        <taxon>Fungi</taxon>
        <taxon>Dikarya</taxon>
        <taxon>Ascomycota</taxon>
        <taxon>Pezizomycotina</taxon>
        <taxon>Eurotiomycetes</taxon>
        <taxon>Chaetothyriomycetidae</taxon>
        <taxon>Chaetothyriales</taxon>
        <taxon>Herpotrichiellaceae</taxon>
        <taxon>Capronia</taxon>
    </lineage>
</organism>
<comment type="caution">
    <text evidence="4">The sequence shown here is derived from an EMBL/GenBank/DDBJ whole genome shotgun (WGS) entry which is preliminary data.</text>
</comment>
<dbReference type="PANTHER" id="PTHR34814:SF1">
    <property type="entry name" value="NITROSOGUANIDINE RESISTANCE PROTEIN SNG1"/>
    <property type="match status" value="1"/>
</dbReference>
<feature type="transmembrane region" description="Helical" evidence="2">
    <location>
        <begin position="377"/>
        <end position="399"/>
    </location>
</feature>
<protein>
    <recommendedName>
        <fullName evidence="3">DUF3533 domain-containing protein</fullName>
    </recommendedName>
</protein>
<sequence length="512" mass="57894">MTRSSSENTLEPEEQEPRLKEVPPRNGGHDGENERNDSHQNNNSQGGQDEEKNSPQFPPLPVGLLDSSLKAVRREVVLKWASTVLILFSFILCILSLYWAVLFHVEENMSALTVAVVSFDGRISPYEGTSPIVGPVVERLAQEQAMIQTGVLGYRVHDADMYNGDPLAVRQAVYDYKVWAAVIVNANASALLQEAVATGNTSYSPLGAGQIIINSARDETSYYNYIIPQLYQFQTDVTTLFGERWIQTVLSNTSLDTATYARVPQALNPAIAFSMFDLRPFYPPQATPAVTIGLIYLIIIAFFSFSFFLPVYTKFLIPKDHPPLHFWQLIIFRLFATTAAYMLMSLAYSLVSLAFQIPFSNDYRHNDTNMAQNPDGYGKGTFVVYWMLNWVGMYALGLASENVTMIIGQPWTAFWLIFWVITNVSTAFYAIPLSPAFFEFGYAWPLYHIVNGSRTILFDTHSRIGLNFGVLFAWCAVNTLLFPFCCVYMRWKTNKEMARRVPRRTIKYLVDG</sequence>
<feature type="region of interest" description="Disordered" evidence="1">
    <location>
        <begin position="1"/>
        <end position="59"/>
    </location>
</feature>
<dbReference type="PANTHER" id="PTHR34814">
    <property type="entry name" value="NITROSOGUANIDINE RESISTANCE PROTEIN SNG1"/>
    <property type="match status" value="1"/>
</dbReference>
<feature type="transmembrane region" description="Helical" evidence="2">
    <location>
        <begin position="471"/>
        <end position="491"/>
    </location>
</feature>
<name>W9YM98_9EURO</name>
<feature type="transmembrane region" description="Helical" evidence="2">
    <location>
        <begin position="77"/>
        <end position="101"/>
    </location>
</feature>
<evidence type="ECO:0000259" key="3">
    <source>
        <dbReference type="Pfam" id="PF12051"/>
    </source>
</evidence>
<reference evidence="4 5" key="1">
    <citation type="submission" date="2013-03" db="EMBL/GenBank/DDBJ databases">
        <title>The Genome Sequence of Capronia coronata CBS 617.96.</title>
        <authorList>
            <consortium name="The Broad Institute Genomics Platform"/>
            <person name="Cuomo C."/>
            <person name="de Hoog S."/>
            <person name="Gorbushina A."/>
            <person name="Walker B."/>
            <person name="Young S.K."/>
            <person name="Zeng Q."/>
            <person name="Gargeya S."/>
            <person name="Fitzgerald M."/>
            <person name="Haas B."/>
            <person name="Abouelleil A."/>
            <person name="Allen A.W."/>
            <person name="Alvarado L."/>
            <person name="Arachchi H.M."/>
            <person name="Berlin A.M."/>
            <person name="Chapman S.B."/>
            <person name="Gainer-Dewar J."/>
            <person name="Goldberg J."/>
            <person name="Griggs A."/>
            <person name="Gujja S."/>
            <person name="Hansen M."/>
            <person name="Howarth C."/>
            <person name="Imamovic A."/>
            <person name="Ireland A."/>
            <person name="Larimer J."/>
            <person name="McCowan C."/>
            <person name="Murphy C."/>
            <person name="Pearson M."/>
            <person name="Poon T.W."/>
            <person name="Priest M."/>
            <person name="Roberts A."/>
            <person name="Saif S."/>
            <person name="Shea T."/>
            <person name="Sisk P."/>
            <person name="Sykes S."/>
            <person name="Wortman J."/>
            <person name="Nusbaum C."/>
            <person name="Birren B."/>
        </authorList>
    </citation>
    <scope>NUCLEOTIDE SEQUENCE [LARGE SCALE GENOMIC DNA]</scope>
    <source>
        <strain evidence="4 5">CBS 617.96</strain>
    </source>
</reference>
<dbReference type="Pfam" id="PF12051">
    <property type="entry name" value="DUF3533"/>
    <property type="match status" value="1"/>
</dbReference>
<feature type="transmembrane region" description="Helical" evidence="2">
    <location>
        <begin position="330"/>
        <end position="357"/>
    </location>
</feature>
<accession>W9YM98</accession>
<gene>
    <name evidence="4" type="ORF">A1O1_03915</name>
</gene>
<dbReference type="GeneID" id="19158803"/>
<evidence type="ECO:0000256" key="2">
    <source>
        <dbReference type="SAM" id="Phobius"/>
    </source>
</evidence>
<keyword evidence="2" id="KW-0812">Transmembrane</keyword>
<dbReference type="EMBL" id="AMWN01000003">
    <property type="protein sequence ID" value="EXJ90810.1"/>
    <property type="molecule type" value="Genomic_DNA"/>
</dbReference>
<dbReference type="eggNOG" id="ENOG502QUA0">
    <property type="taxonomic scope" value="Eukaryota"/>
</dbReference>
<keyword evidence="5" id="KW-1185">Reference proteome</keyword>
<dbReference type="HOGENOM" id="CLU_020178_1_0_1"/>